<name>A0A7X6DAY8_9ENTE</name>
<evidence type="ECO:0000256" key="4">
    <source>
        <dbReference type="ARBA" id="ARBA00022705"/>
    </source>
</evidence>
<evidence type="ECO:0000256" key="2">
    <source>
        <dbReference type="ARBA" id="ARBA00022457"/>
    </source>
</evidence>
<dbReference type="InterPro" id="IPR001126">
    <property type="entry name" value="UmuC"/>
</dbReference>
<evidence type="ECO:0000259" key="6">
    <source>
        <dbReference type="PROSITE" id="PS50173"/>
    </source>
</evidence>
<dbReference type="GO" id="GO:0003887">
    <property type="term" value="F:DNA-directed DNA polymerase activity"/>
    <property type="evidence" value="ECO:0007669"/>
    <property type="project" value="UniProtKB-KW"/>
</dbReference>
<dbReference type="GO" id="GO:0009432">
    <property type="term" value="P:SOS response"/>
    <property type="evidence" value="ECO:0007669"/>
    <property type="project" value="TreeGrafter"/>
</dbReference>
<dbReference type="GO" id="GO:0003684">
    <property type="term" value="F:damaged DNA binding"/>
    <property type="evidence" value="ECO:0007669"/>
    <property type="project" value="InterPro"/>
</dbReference>
<accession>A0A7X6DAY8</accession>
<evidence type="ECO:0000256" key="3">
    <source>
        <dbReference type="ARBA" id="ARBA00022695"/>
    </source>
</evidence>
<keyword evidence="3" id="KW-0548">Nucleotidyltransferase</keyword>
<comment type="similarity">
    <text evidence="1">Belongs to the DNA polymerase type-Y family.</text>
</comment>
<dbReference type="Gene3D" id="1.10.150.20">
    <property type="entry name" value="5' to 3' exonuclease, C-terminal subdomain"/>
    <property type="match status" value="1"/>
</dbReference>
<dbReference type="InterPro" id="IPR036775">
    <property type="entry name" value="DNA_pol_Y-fam_lit_finger_sf"/>
</dbReference>
<dbReference type="GO" id="GO:0006260">
    <property type="term" value="P:DNA replication"/>
    <property type="evidence" value="ECO:0007669"/>
    <property type="project" value="UniProtKB-KW"/>
</dbReference>
<keyword evidence="2" id="KW-0515">Mutator protein</keyword>
<dbReference type="PANTHER" id="PTHR11076:SF35">
    <property type="entry name" value="DNA REPAIR PROTEIN HOMOLOG YOBH"/>
    <property type="match status" value="1"/>
</dbReference>
<dbReference type="InterPro" id="IPR043502">
    <property type="entry name" value="DNA/RNA_pol_sf"/>
</dbReference>
<dbReference type="RefSeq" id="WP_167808087.1">
    <property type="nucleotide sequence ID" value="NZ_JAAVMB010000019.1"/>
</dbReference>
<dbReference type="GO" id="GO:0042276">
    <property type="term" value="P:error-prone translesion synthesis"/>
    <property type="evidence" value="ECO:0007669"/>
    <property type="project" value="TreeGrafter"/>
</dbReference>
<dbReference type="Gene3D" id="3.30.70.270">
    <property type="match status" value="1"/>
</dbReference>
<dbReference type="SUPFAM" id="SSF100879">
    <property type="entry name" value="Lesion bypass DNA polymerase (Y-family), little finger domain"/>
    <property type="match status" value="1"/>
</dbReference>
<evidence type="ECO:0000256" key="5">
    <source>
        <dbReference type="ARBA" id="ARBA00022932"/>
    </source>
</evidence>
<keyword evidence="5" id="KW-0239">DNA-directed DNA polymerase</keyword>
<organism evidence="7 8">
    <name type="scientific">Vagococcus fluvialis</name>
    <dbReference type="NCBI Taxonomy" id="2738"/>
    <lineage>
        <taxon>Bacteria</taxon>
        <taxon>Bacillati</taxon>
        <taxon>Bacillota</taxon>
        <taxon>Bacilli</taxon>
        <taxon>Lactobacillales</taxon>
        <taxon>Enterococcaceae</taxon>
        <taxon>Vagococcus</taxon>
    </lineage>
</organism>
<dbReference type="InterPro" id="IPR043128">
    <property type="entry name" value="Rev_trsase/Diguanyl_cyclase"/>
</dbReference>
<gene>
    <name evidence="7" type="ORF">HED35_13175</name>
</gene>
<dbReference type="GO" id="GO:0006281">
    <property type="term" value="P:DNA repair"/>
    <property type="evidence" value="ECO:0007669"/>
    <property type="project" value="InterPro"/>
</dbReference>
<comment type="caution">
    <text evidence="7">The sequence shown here is derived from an EMBL/GenBank/DDBJ whole genome shotgun (WGS) entry which is preliminary data.</text>
</comment>
<evidence type="ECO:0000313" key="8">
    <source>
        <dbReference type="Proteomes" id="UP000521358"/>
    </source>
</evidence>
<dbReference type="Proteomes" id="UP000521358">
    <property type="component" value="Unassembled WGS sequence"/>
</dbReference>
<dbReference type="AlphaFoldDB" id="A0A7X6DAY8"/>
<dbReference type="Pfam" id="PF00817">
    <property type="entry name" value="IMS"/>
    <property type="match status" value="1"/>
</dbReference>
<dbReference type="GO" id="GO:0005829">
    <property type="term" value="C:cytosol"/>
    <property type="evidence" value="ECO:0007669"/>
    <property type="project" value="TreeGrafter"/>
</dbReference>
<dbReference type="Gene3D" id="3.30.1490.100">
    <property type="entry name" value="DNA polymerase, Y-family, little finger domain"/>
    <property type="match status" value="1"/>
</dbReference>
<dbReference type="InterPro" id="IPR050116">
    <property type="entry name" value="DNA_polymerase-Y"/>
</dbReference>
<dbReference type="CDD" id="cd01700">
    <property type="entry name" value="PolY_Pol_V_umuC"/>
    <property type="match status" value="1"/>
</dbReference>
<keyword evidence="5" id="KW-0808">Transferase</keyword>
<dbReference type="Gene3D" id="3.40.1170.60">
    <property type="match status" value="1"/>
</dbReference>
<dbReference type="PROSITE" id="PS50173">
    <property type="entry name" value="UMUC"/>
    <property type="match status" value="1"/>
</dbReference>
<dbReference type="Pfam" id="PF11799">
    <property type="entry name" value="IMS_C"/>
    <property type="match status" value="1"/>
</dbReference>
<dbReference type="SUPFAM" id="SSF56672">
    <property type="entry name" value="DNA/RNA polymerases"/>
    <property type="match status" value="1"/>
</dbReference>
<evidence type="ECO:0000313" key="7">
    <source>
        <dbReference type="EMBL" id="NKC69042.1"/>
    </source>
</evidence>
<evidence type="ECO:0000256" key="1">
    <source>
        <dbReference type="ARBA" id="ARBA00010945"/>
    </source>
</evidence>
<proteinExistence type="inferred from homology"/>
<feature type="domain" description="UmuC" evidence="6">
    <location>
        <begin position="16"/>
        <end position="206"/>
    </location>
</feature>
<sequence length="435" mass="49608">MSEYYFNYDKEPRDDILCVDMKSFYSSVECVERGLNPLKTMLVVMSNAENGGGLALATSPMAKKVLGISNVTRKYDIPYHKDLLIVPPRMNLYIQKNLVINNIFRQYVSDEDILIYSIDETFIRITASKRLFHMNAYEFAVQFQREIYHETGLFCTIGIGDNPLLSKLALDNEAKKNKDMIAIWRYEDVPNTVWQIKNMTDFWGINTRTEKTLNNKGIYSIKELADYDYFSLKASMGIMGEQLFAHSWGVDRTKLSDVYVPKSKSIGNSQVLMKDYTDVSEIKIVIREIAEQVATRIRSSGKQTSCVRLTIGYSRFDSERGFNRQTTIQPTNQSKELTAHCMRLFDKFYNPKMAVRNIAVSYSKLTDDTSLQLNLFDEPTEVIANKELDEVVDTIRNRYGFSALVHASSYMDGATSLQRSSLIGGHAGGCEGINQ</sequence>
<dbReference type="EMBL" id="JAAVMB010000019">
    <property type="protein sequence ID" value="NKC69042.1"/>
    <property type="molecule type" value="Genomic_DNA"/>
</dbReference>
<keyword evidence="4" id="KW-0235">DNA replication</keyword>
<protein>
    <submittedName>
        <fullName evidence="7">Y-family DNA polymerase</fullName>
    </submittedName>
</protein>
<reference evidence="7 8" key="1">
    <citation type="submission" date="2020-03" db="EMBL/GenBank/DDBJ databases">
        <title>Bacterial samples isolated from urine from healthy bovine heifers (Gyr breed).</title>
        <authorList>
            <person name="Giannattasio-Ferraz S."/>
            <person name="Maskeri L."/>
            <person name="Penido A."/>
            <person name="Barbosa-Stancioli E.F."/>
            <person name="Putonti C."/>
        </authorList>
    </citation>
    <scope>NUCLEOTIDE SEQUENCE [LARGE SCALE GENOMIC DNA]</scope>
    <source>
        <strain evidence="7 8">UFMG-H7</strain>
    </source>
</reference>
<dbReference type="PANTHER" id="PTHR11076">
    <property type="entry name" value="DNA REPAIR POLYMERASE UMUC / TRANSFERASE FAMILY MEMBER"/>
    <property type="match status" value="1"/>
</dbReference>
<dbReference type="InterPro" id="IPR017961">
    <property type="entry name" value="DNA_pol_Y-fam_little_finger"/>
</dbReference>